<feature type="signal peptide" evidence="1">
    <location>
        <begin position="1"/>
        <end position="26"/>
    </location>
</feature>
<reference evidence="3" key="1">
    <citation type="journal article" date="2019" name="Int. J. Syst. Evol. Microbiol.">
        <title>The Global Catalogue of Microorganisms (GCM) 10K type strain sequencing project: providing services to taxonomists for standard genome sequencing and annotation.</title>
        <authorList>
            <consortium name="The Broad Institute Genomics Platform"/>
            <consortium name="The Broad Institute Genome Sequencing Center for Infectious Disease"/>
            <person name="Wu L."/>
            <person name="Ma J."/>
        </authorList>
    </citation>
    <scope>NUCLEOTIDE SEQUENCE [LARGE SCALE GENOMIC DNA]</scope>
    <source>
        <strain evidence="3">CCUG 55074</strain>
    </source>
</reference>
<proteinExistence type="predicted"/>
<keyword evidence="3" id="KW-1185">Reference proteome</keyword>
<organism evidence="2 3">
    <name type="scientific">Phenylobacterium conjunctum</name>
    <dbReference type="NCBI Taxonomy" id="1298959"/>
    <lineage>
        <taxon>Bacteria</taxon>
        <taxon>Pseudomonadati</taxon>
        <taxon>Pseudomonadota</taxon>
        <taxon>Alphaproteobacteria</taxon>
        <taxon>Caulobacterales</taxon>
        <taxon>Caulobacteraceae</taxon>
        <taxon>Phenylobacterium</taxon>
    </lineage>
</organism>
<dbReference type="Proteomes" id="UP001597216">
    <property type="component" value="Unassembled WGS sequence"/>
</dbReference>
<keyword evidence="1" id="KW-0732">Signal</keyword>
<evidence type="ECO:0000313" key="3">
    <source>
        <dbReference type="Proteomes" id="UP001597216"/>
    </source>
</evidence>
<dbReference type="EMBL" id="JBHTLQ010000001">
    <property type="protein sequence ID" value="MFD1188952.1"/>
    <property type="molecule type" value="Genomic_DNA"/>
</dbReference>
<sequence>MGHQNLGLGLVAAVACSVLSASPASAANWWFLAGGKARVVYADLDSIAARKFGGVPYTEVKTLTRTARPDADGVRYTQMTISFDCKSTKTFAPLTTYQDDKGVMVLEDVAVFDPSTMIKVKPGDTYEIMRLFACNASQMSGLETFAINGRTFTRVPDARADARRRLP</sequence>
<evidence type="ECO:0000313" key="2">
    <source>
        <dbReference type="EMBL" id="MFD1188952.1"/>
    </source>
</evidence>
<name>A0ABW3SYA2_9CAUL</name>
<gene>
    <name evidence="2" type="ORF">ACFQ27_00045</name>
</gene>
<feature type="chain" id="PRO_5046007983" evidence="1">
    <location>
        <begin position="27"/>
        <end position="167"/>
    </location>
</feature>
<dbReference type="RefSeq" id="WP_377351912.1">
    <property type="nucleotide sequence ID" value="NZ_JBHTLQ010000001.1"/>
</dbReference>
<protein>
    <submittedName>
        <fullName evidence="2">Uncharacterized protein</fullName>
    </submittedName>
</protein>
<accession>A0ABW3SYA2</accession>
<evidence type="ECO:0000256" key="1">
    <source>
        <dbReference type="SAM" id="SignalP"/>
    </source>
</evidence>
<comment type="caution">
    <text evidence="2">The sequence shown here is derived from an EMBL/GenBank/DDBJ whole genome shotgun (WGS) entry which is preliminary data.</text>
</comment>